<reference evidence="2" key="1">
    <citation type="submission" date="2011-05" db="EMBL/GenBank/DDBJ databases">
        <title>Complete sequence of Desulfotomaculum kuznetsovii DSM 6115.</title>
        <authorList>
            <person name="Lucas S."/>
            <person name="Han J."/>
            <person name="Lapidus A."/>
            <person name="Cheng J.-F."/>
            <person name="Goodwin L."/>
            <person name="Pitluck S."/>
            <person name="Peters L."/>
            <person name="Mikhailova N."/>
            <person name="Lu M."/>
            <person name="Saunders E."/>
            <person name="Han C."/>
            <person name="Tapia R."/>
            <person name="Land M."/>
            <person name="Hauser L."/>
            <person name="Kyrpides N."/>
            <person name="Ivanova N."/>
            <person name="Pagani I."/>
            <person name="Nazina T."/>
            <person name="Ivanova A."/>
            <person name="Parshina S."/>
            <person name="Kuever J."/>
            <person name="Muyzer G."/>
            <person name="Plugge C."/>
            <person name="Stams A."/>
            <person name="Woyke T."/>
        </authorList>
    </citation>
    <scope>NUCLEOTIDE SEQUENCE [LARGE SCALE GENOMIC DNA]</scope>
    <source>
        <strain evidence="2">DSM 6115 / VKM B-1805 / 17</strain>
    </source>
</reference>
<dbReference type="AlphaFoldDB" id="A0AAU8PZB7"/>
<dbReference type="Proteomes" id="UP000009229">
    <property type="component" value="Chromosome"/>
</dbReference>
<accession>A0AAU8PZB7</accession>
<gene>
    <name evidence="1" type="ordered locus">Desku_3214</name>
</gene>
<dbReference type="PIRSF" id="PIRSF024492">
    <property type="entry name" value="UCP024492"/>
    <property type="match status" value="1"/>
</dbReference>
<proteinExistence type="predicted"/>
<keyword evidence="2" id="KW-1185">Reference proteome</keyword>
<evidence type="ECO:0008006" key="3">
    <source>
        <dbReference type="Google" id="ProtNLM"/>
    </source>
</evidence>
<dbReference type="InterPro" id="IPR014519">
    <property type="entry name" value="UCP024492"/>
</dbReference>
<organism evidence="1 2">
    <name type="scientific">Desulfofundulus kuznetsovii (strain DSM 6115 / VKM B-1805 / 17)</name>
    <name type="common">Desulfotomaculum kuznetsovii</name>
    <dbReference type="NCBI Taxonomy" id="760568"/>
    <lineage>
        <taxon>Bacteria</taxon>
        <taxon>Bacillati</taxon>
        <taxon>Bacillota</taxon>
        <taxon>Clostridia</taxon>
        <taxon>Eubacteriales</taxon>
        <taxon>Peptococcaceae</taxon>
        <taxon>Desulfofundulus</taxon>
    </lineage>
</organism>
<evidence type="ECO:0000313" key="1">
    <source>
        <dbReference type="EMBL" id="AEG16704.1"/>
    </source>
</evidence>
<dbReference type="InterPro" id="IPR007438">
    <property type="entry name" value="DUF488"/>
</dbReference>
<dbReference type="KEGG" id="dku:Desku_3214"/>
<dbReference type="PANTHER" id="PTHR39337:SF1">
    <property type="entry name" value="BLR5642 PROTEIN"/>
    <property type="match status" value="1"/>
</dbReference>
<evidence type="ECO:0000313" key="2">
    <source>
        <dbReference type="Proteomes" id="UP000009229"/>
    </source>
</evidence>
<name>A0AAU8PZB7_DESK7</name>
<sequence>MNSCRANEQTKERVVYTIGHSNHTLSHFLGLLWKYGIEVVADIRSQPYSRYVPHFNQKKLERVLTRSGIKYLYLGKELGGRPKEPEFYDEGGIVNYSRMAESEPFQRGMACLIEELSKYRVTLMCGEEDPTMCHRRLLVGRALAGQGITVYHIRGDGQLETEAQLKAEKKVEGRKFQQLSLF</sequence>
<dbReference type="PANTHER" id="PTHR39337">
    <property type="entry name" value="BLR5642 PROTEIN"/>
    <property type="match status" value="1"/>
</dbReference>
<dbReference type="EMBL" id="CP002770">
    <property type="protein sequence ID" value="AEG16704.1"/>
    <property type="molecule type" value="Genomic_DNA"/>
</dbReference>
<protein>
    <recommendedName>
        <fullName evidence="3">DUF488 domain-containing protein</fullName>
    </recommendedName>
</protein>
<dbReference type="Pfam" id="PF04343">
    <property type="entry name" value="DUF488"/>
    <property type="match status" value="1"/>
</dbReference>